<gene>
    <name evidence="17" type="ORF">ACFFGA_10925</name>
</gene>
<dbReference type="Pfam" id="PF00403">
    <property type="entry name" value="HMA"/>
    <property type="match status" value="1"/>
</dbReference>
<dbReference type="Proteomes" id="UP001589832">
    <property type="component" value="Unassembled WGS sequence"/>
</dbReference>
<feature type="transmembrane region" description="Helical" evidence="13">
    <location>
        <begin position="261"/>
        <end position="282"/>
    </location>
</feature>
<keyword evidence="4" id="KW-1003">Cell membrane</keyword>
<evidence type="ECO:0000256" key="9">
    <source>
        <dbReference type="ARBA" id="ARBA00022967"/>
    </source>
</evidence>
<evidence type="ECO:0000259" key="15">
    <source>
        <dbReference type="Pfam" id="PF00403"/>
    </source>
</evidence>
<dbReference type="InterPro" id="IPR008250">
    <property type="entry name" value="ATPase_P-typ_transduc_dom_A_sf"/>
</dbReference>
<evidence type="ECO:0000256" key="7">
    <source>
        <dbReference type="ARBA" id="ARBA00022723"/>
    </source>
</evidence>
<dbReference type="Pfam" id="PF12156">
    <property type="entry name" value="ATPase-cat_bd"/>
    <property type="match status" value="1"/>
</dbReference>
<organism evidence="17 18">
    <name type="scientific">Winogradskyella pulchriflava</name>
    <dbReference type="NCBI Taxonomy" id="1110688"/>
    <lineage>
        <taxon>Bacteria</taxon>
        <taxon>Pseudomonadati</taxon>
        <taxon>Bacteroidota</taxon>
        <taxon>Flavobacteriia</taxon>
        <taxon>Flavobacteriales</taxon>
        <taxon>Flavobacteriaceae</taxon>
        <taxon>Winogradskyella</taxon>
    </lineage>
</organism>
<evidence type="ECO:0000313" key="17">
    <source>
        <dbReference type="EMBL" id="MFC0605068.1"/>
    </source>
</evidence>
<evidence type="ECO:0000313" key="18">
    <source>
        <dbReference type="Proteomes" id="UP001589832"/>
    </source>
</evidence>
<comment type="subcellular location">
    <subcellularLocation>
        <location evidence="1">Cell membrane</location>
        <topology evidence="1">Multi-pass membrane protein</topology>
    </subcellularLocation>
</comment>
<feature type="domain" description="Putative metal-binding" evidence="16">
    <location>
        <begin position="5"/>
        <end position="64"/>
    </location>
</feature>
<reference evidence="17 18" key="1">
    <citation type="submission" date="2024-09" db="EMBL/GenBank/DDBJ databases">
        <authorList>
            <person name="Sun Q."/>
            <person name="Mori K."/>
        </authorList>
    </citation>
    <scope>NUCLEOTIDE SEQUENCE [LARGE SCALE GENOMIC DNA]</scope>
    <source>
        <strain evidence="17 18">NCAIM B.02481</strain>
    </source>
</reference>
<dbReference type="InterPro" id="IPR036412">
    <property type="entry name" value="HAD-like_sf"/>
</dbReference>
<evidence type="ECO:0000256" key="12">
    <source>
        <dbReference type="ARBA" id="ARBA00023136"/>
    </source>
</evidence>
<feature type="transmembrane region" description="Helical" evidence="13">
    <location>
        <begin position="206"/>
        <end position="224"/>
    </location>
</feature>
<dbReference type="InterPro" id="IPR023299">
    <property type="entry name" value="ATPase_P-typ_cyto_dom_N"/>
</dbReference>
<dbReference type="SUPFAM" id="SSF56784">
    <property type="entry name" value="HAD-like"/>
    <property type="match status" value="1"/>
</dbReference>
<comment type="similarity">
    <text evidence="2">Belongs to the cation transport ATPase (P-type) (TC 3.A.3) family. Type IB subfamily.</text>
</comment>
<dbReference type="Gene3D" id="2.70.150.10">
    <property type="entry name" value="Calcium-transporting ATPase, cytoplasmic transduction domain A"/>
    <property type="match status" value="1"/>
</dbReference>
<dbReference type="InterPro" id="IPR018303">
    <property type="entry name" value="ATPase_P-typ_P_site"/>
</dbReference>
<dbReference type="PANTHER" id="PTHR43520:SF5">
    <property type="entry name" value="CATION-TRANSPORTING P-TYPE ATPASE-RELATED"/>
    <property type="match status" value="1"/>
</dbReference>
<evidence type="ECO:0000256" key="1">
    <source>
        <dbReference type="ARBA" id="ARBA00004651"/>
    </source>
</evidence>
<dbReference type="InterPro" id="IPR006121">
    <property type="entry name" value="HMA_dom"/>
</dbReference>
<feature type="domain" description="HMA" evidence="15">
    <location>
        <begin position="87"/>
        <end position="148"/>
    </location>
</feature>
<dbReference type="SUPFAM" id="SSF55008">
    <property type="entry name" value="HMA, heavy metal-associated domain"/>
    <property type="match status" value="1"/>
</dbReference>
<evidence type="ECO:0000256" key="11">
    <source>
        <dbReference type="ARBA" id="ARBA00023065"/>
    </source>
</evidence>
<evidence type="ECO:0000256" key="5">
    <source>
        <dbReference type="ARBA" id="ARBA00022553"/>
    </source>
</evidence>
<feature type="domain" description="P-type ATPase A" evidence="14">
    <location>
        <begin position="302"/>
        <end position="396"/>
    </location>
</feature>
<comment type="caution">
    <text evidence="17">The sequence shown here is derived from an EMBL/GenBank/DDBJ whole genome shotgun (WGS) entry which is preliminary data.</text>
</comment>
<name>A0ABV6Q9W3_9FLAO</name>
<dbReference type="InterPro" id="IPR059000">
    <property type="entry name" value="ATPase_P-type_domA"/>
</dbReference>
<keyword evidence="7" id="KW-0479">Metal-binding</keyword>
<dbReference type="InterPro" id="IPR036163">
    <property type="entry name" value="HMA_dom_sf"/>
</dbReference>
<dbReference type="PROSITE" id="PS00154">
    <property type="entry name" value="ATPASE_E1_E2"/>
    <property type="match status" value="1"/>
</dbReference>
<feature type="transmembrane region" description="Helical" evidence="13">
    <location>
        <begin position="735"/>
        <end position="755"/>
    </location>
</feature>
<keyword evidence="9" id="KW-1278">Translocase</keyword>
<dbReference type="Gene3D" id="3.40.50.1000">
    <property type="entry name" value="HAD superfamily/HAD-like"/>
    <property type="match status" value="1"/>
</dbReference>
<dbReference type="Gene3D" id="3.30.70.100">
    <property type="match status" value="1"/>
</dbReference>
<dbReference type="Gene3D" id="3.40.1110.10">
    <property type="entry name" value="Calcium-transporting ATPase, cytoplasmic domain N"/>
    <property type="match status" value="1"/>
</dbReference>
<dbReference type="Pfam" id="PF00122">
    <property type="entry name" value="E1-E2_ATPase"/>
    <property type="match status" value="1"/>
</dbReference>
<evidence type="ECO:0000256" key="2">
    <source>
        <dbReference type="ARBA" id="ARBA00006024"/>
    </source>
</evidence>
<dbReference type="NCBIfam" id="TIGR01494">
    <property type="entry name" value="ATPase_P-type"/>
    <property type="match status" value="1"/>
</dbReference>
<dbReference type="RefSeq" id="WP_386064347.1">
    <property type="nucleotide sequence ID" value="NZ_JBHLTQ010000005.1"/>
</dbReference>
<feature type="transmembrane region" description="Helical" evidence="13">
    <location>
        <begin position="761"/>
        <end position="786"/>
    </location>
</feature>
<keyword evidence="5" id="KW-0597">Phosphoprotein</keyword>
<protein>
    <submittedName>
        <fullName evidence="17">Heavy metal translocating P-type ATPase metal-binding domain-containing protein</fullName>
    </submittedName>
</protein>
<proteinExistence type="inferred from homology"/>
<keyword evidence="10 13" id="KW-1133">Transmembrane helix</keyword>
<dbReference type="InterPro" id="IPR001757">
    <property type="entry name" value="P_typ_ATPase"/>
</dbReference>
<feature type="transmembrane region" description="Helical" evidence="13">
    <location>
        <begin position="449"/>
        <end position="471"/>
    </location>
</feature>
<evidence type="ECO:0000256" key="6">
    <source>
        <dbReference type="ARBA" id="ARBA00022692"/>
    </source>
</evidence>
<keyword evidence="6 13" id="KW-0812">Transmembrane</keyword>
<evidence type="ECO:0000256" key="13">
    <source>
        <dbReference type="SAM" id="Phobius"/>
    </source>
</evidence>
<dbReference type="PANTHER" id="PTHR43520">
    <property type="entry name" value="ATP7, ISOFORM B"/>
    <property type="match status" value="1"/>
</dbReference>
<keyword evidence="8" id="KW-0460">Magnesium</keyword>
<evidence type="ECO:0000259" key="14">
    <source>
        <dbReference type="Pfam" id="PF00122"/>
    </source>
</evidence>
<evidence type="ECO:0000259" key="16">
    <source>
        <dbReference type="Pfam" id="PF12156"/>
    </source>
</evidence>
<keyword evidence="11" id="KW-0406">Ion transport</keyword>
<dbReference type="SUPFAM" id="SSF81665">
    <property type="entry name" value="Calcium ATPase, transmembrane domain M"/>
    <property type="match status" value="1"/>
</dbReference>
<dbReference type="CDD" id="cd00371">
    <property type="entry name" value="HMA"/>
    <property type="match status" value="1"/>
</dbReference>
<dbReference type="PRINTS" id="PR00943">
    <property type="entry name" value="CUATPASE"/>
</dbReference>
<keyword evidence="18" id="KW-1185">Reference proteome</keyword>
<evidence type="ECO:0000256" key="3">
    <source>
        <dbReference type="ARBA" id="ARBA00022448"/>
    </source>
</evidence>
<dbReference type="Pfam" id="PF00702">
    <property type="entry name" value="Hydrolase"/>
    <property type="match status" value="1"/>
</dbReference>
<evidence type="ECO:0000256" key="8">
    <source>
        <dbReference type="ARBA" id="ARBA00022842"/>
    </source>
</evidence>
<feature type="transmembrane region" description="Helical" evidence="13">
    <location>
        <begin position="420"/>
        <end position="437"/>
    </location>
</feature>
<keyword evidence="3" id="KW-0813">Transport</keyword>
<feature type="transmembrane region" description="Helical" evidence="13">
    <location>
        <begin position="236"/>
        <end position="255"/>
    </location>
</feature>
<dbReference type="InterPro" id="IPR023298">
    <property type="entry name" value="ATPase_P-typ_TM_dom_sf"/>
</dbReference>
<dbReference type="PRINTS" id="PR00119">
    <property type="entry name" value="CATATPASE"/>
</dbReference>
<keyword evidence="12 13" id="KW-0472">Membrane</keyword>
<evidence type="ECO:0000256" key="4">
    <source>
        <dbReference type="ARBA" id="ARBA00022475"/>
    </source>
</evidence>
<evidence type="ECO:0000256" key="10">
    <source>
        <dbReference type="ARBA" id="ARBA00022989"/>
    </source>
</evidence>
<dbReference type="InterPro" id="IPR021993">
    <property type="entry name" value="ATPase-cat-bd"/>
</dbReference>
<accession>A0ABV6Q9W3</accession>
<dbReference type="SUPFAM" id="SSF81653">
    <property type="entry name" value="Calcium ATPase, transduction domain A"/>
    <property type="match status" value="1"/>
</dbReference>
<dbReference type="InterPro" id="IPR023214">
    <property type="entry name" value="HAD_sf"/>
</dbReference>
<dbReference type="EMBL" id="JBHLTQ010000005">
    <property type="protein sequence ID" value="MFC0605068.1"/>
    <property type="molecule type" value="Genomic_DNA"/>
</dbReference>
<feature type="transmembrane region" description="Helical" evidence="13">
    <location>
        <begin position="167"/>
        <end position="186"/>
    </location>
</feature>
<sequence length="791" mass="88893">MENNTCFHCGDECGNHVISFQEKSFCCNGCKTVFEIFNENDLTCYYDLQNSPGAIPKEIEGKYDFLSQENIIEKLTEFRSDTLEIVTLYIPHIHCSSCIWILENLNKLNPNISDSQVNFGKKTVRVTYNSTETDLKSLVILLSSIGYEPYISLDDFKSGKKQINRSLIYKLGVAGFGFGNIMFLSFPEYFEVNEFWLEQYKPFFRWLMFALSLPIVFYSAQDYFISAYKGLKARLLNIDVPIALGVSVLFIRSTIEIMFDLGSGFFDSLAGLVFFLLVGKYFQQKTYDFLSFERDYKSYFPIAVTKINTEGYEETIQVYDIEKGDRILIRNEELIPVDGILINGKAKIDYSFVTGESQTVSKQSGDKLFAGGKQTSGVIELEALKSVEQSYLTQLWSNDVFNKNKEEGFTTITNNISKHFTIAILTIAVIATTYWLITDVSKAMNVFTAVLIIACPCAIALSAPFTFGNLLRIFGKLKFYIKNASVIEQLAQINTIIFDKTGTITSNKHSNAEYEGETLSKQESLVLKNSLRGSNHPLSRTLYNILEEHDIVTLDAFEEHIGRGIEAKHNTINLKIGSASFVSNPQETSVLNTTVHISSNAVYKGKYTFYNSYRKGVSKLFNQLKKQYDLVILSGDNEGELENLKKLLPAKTKLIFNQKPEDKLEFIKYHQSEGAKVLMIGDGLNDAGALAQSDVGIAISEDVNVFSPACDAILDASKFKQLYAYIKASKSAIKIIKWSFVLSFFYNIIGLYFAVTGQLAPVVAAILMPLSSISIVVFTTIATNLLGRKLK</sequence>